<feature type="transmembrane region" description="Helical" evidence="1">
    <location>
        <begin position="71"/>
        <end position="92"/>
    </location>
</feature>
<evidence type="ECO:0000313" key="2">
    <source>
        <dbReference type="EMBL" id="GFQ87753.1"/>
    </source>
</evidence>
<keyword evidence="1" id="KW-1133">Transmembrane helix</keyword>
<gene>
    <name evidence="2" type="ORF">TNCT_515961</name>
</gene>
<keyword evidence="3" id="KW-1185">Reference proteome</keyword>
<comment type="caution">
    <text evidence="2">The sequence shown here is derived from an EMBL/GenBank/DDBJ whole genome shotgun (WGS) entry which is preliminary data.</text>
</comment>
<protein>
    <submittedName>
        <fullName evidence="2">Uncharacterized protein</fullName>
    </submittedName>
</protein>
<keyword evidence="1" id="KW-0812">Transmembrane</keyword>
<sequence>MSPHGRLFIVQSQLQLIGRRYRLTFITIMTCLQTASGPLPSKINGSGAIQTQSGRTLRYIIKNLTVSRDSWYFVLLFFIGLSAFLAMLSNGFRIHVLQQT</sequence>
<dbReference type="OrthoDB" id="10564277at2759"/>
<dbReference type="EMBL" id="BMAO01023279">
    <property type="protein sequence ID" value="GFQ87753.1"/>
    <property type="molecule type" value="Genomic_DNA"/>
</dbReference>
<evidence type="ECO:0000313" key="3">
    <source>
        <dbReference type="Proteomes" id="UP000887116"/>
    </source>
</evidence>
<evidence type="ECO:0000256" key="1">
    <source>
        <dbReference type="SAM" id="Phobius"/>
    </source>
</evidence>
<reference evidence="2" key="1">
    <citation type="submission" date="2020-07" db="EMBL/GenBank/DDBJ databases">
        <title>Multicomponent nature underlies the extraordinary mechanical properties of spider dragline silk.</title>
        <authorList>
            <person name="Kono N."/>
            <person name="Nakamura H."/>
            <person name="Mori M."/>
            <person name="Yoshida Y."/>
            <person name="Ohtoshi R."/>
            <person name="Malay A.D."/>
            <person name="Moran D.A.P."/>
            <person name="Tomita M."/>
            <person name="Numata K."/>
            <person name="Arakawa K."/>
        </authorList>
    </citation>
    <scope>NUCLEOTIDE SEQUENCE</scope>
</reference>
<dbReference type="Proteomes" id="UP000887116">
    <property type="component" value="Unassembled WGS sequence"/>
</dbReference>
<keyword evidence="1" id="KW-0472">Membrane</keyword>
<dbReference type="AlphaFoldDB" id="A0A8X6KZ88"/>
<proteinExistence type="predicted"/>
<organism evidence="2 3">
    <name type="scientific">Trichonephila clavata</name>
    <name type="common">Joro spider</name>
    <name type="synonym">Nephila clavata</name>
    <dbReference type="NCBI Taxonomy" id="2740835"/>
    <lineage>
        <taxon>Eukaryota</taxon>
        <taxon>Metazoa</taxon>
        <taxon>Ecdysozoa</taxon>
        <taxon>Arthropoda</taxon>
        <taxon>Chelicerata</taxon>
        <taxon>Arachnida</taxon>
        <taxon>Araneae</taxon>
        <taxon>Araneomorphae</taxon>
        <taxon>Entelegynae</taxon>
        <taxon>Araneoidea</taxon>
        <taxon>Nephilidae</taxon>
        <taxon>Trichonephila</taxon>
    </lineage>
</organism>
<accession>A0A8X6KZ88</accession>
<name>A0A8X6KZ88_TRICU</name>